<dbReference type="Proteomes" id="UP000178264">
    <property type="component" value="Unassembled WGS sequence"/>
</dbReference>
<reference evidence="2 3" key="1">
    <citation type="journal article" date="2016" name="Nat. Commun.">
        <title>Thousands of microbial genomes shed light on interconnected biogeochemical processes in an aquifer system.</title>
        <authorList>
            <person name="Anantharaman K."/>
            <person name="Brown C.T."/>
            <person name="Hug L.A."/>
            <person name="Sharon I."/>
            <person name="Castelle C.J."/>
            <person name="Probst A.J."/>
            <person name="Thomas B.C."/>
            <person name="Singh A."/>
            <person name="Wilkins M.J."/>
            <person name="Karaoz U."/>
            <person name="Brodie E.L."/>
            <person name="Williams K.H."/>
            <person name="Hubbard S.S."/>
            <person name="Banfield J.F."/>
        </authorList>
    </citation>
    <scope>NUCLEOTIDE SEQUENCE [LARGE SCALE GENOMIC DNA]</scope>
</reference>
<accession>A0A1F7VEI9</accession>
<dbReference type="AlphaFoldDB" id="A0A1F7VEI9"/>
<sequence>MSLLIYRYSQLFRSLTTHLRIVVWALVFVLVFSPITVVAQETPALETPETASTTAETLPDNHIPVFLFADESGGVLGVVPFAEDLFLWAYATTTDGALVGFTNPQGPEFADAASTESENPPITLLGVLLVPLDLSGAQAEQFSDSGAGVVQRKFTGHEFDRDTALTYANARYYKQNIGRFLSQDPVFLAVGAPDLKQVTGLELQHYLENPQALNAYSYTANNPLKYVDEGGTFFGEPGRAFASGQRQIANFLNQAADYTSSQGGLMNRISGFVTHAVADTVSNVANVFDPDQNAGTRLLGLGLTALDVAGGGRSGTVQEGYRSYSAFKYAMGRAGEGRQWHHIVKQTVNKLNFAPEMLHNLENIVSIPVEMHRTIGGYYSSIRSFTDGQTVRQWLSTQSFEKQFDFGKQILDKAMKGEKL</sequence>
<gene>
    <name evidence="2" type="ORF">A3I42_01120</name>
</gene>
<dbReference type="InterPro" id="IPR050708">
    <property type="entry name" value="T6SS_VgrG/RHS"/>
</dbReference>
<evidence type="ECO:0000313" key="3">
    <source>
        <dbReference type="Proteomes" id="UP000178264"/>
    </source>
</evidence>
<organism evidence="2 3">
    <name type="scientific">Candidatus Uhrbacteria bacterium RIFCSPLOWO2_02_FULL_49_11</name>
    <dbReference type="NCBI Taxonomy" id="1802409"/>
    <lineage>
        <taxon>Bacteria</taxon>
        <taxon>Candidatus Uhriibacteriota</taxon>
    </lineage>
</organism>
<dbReference type="NCBIfam" id="TIGR03696">
    <property type="entry name" value="Rhs_assc_core"/>
    <property type="match status" value="1"/>
</dbReference>
<feature type="transmembrane region" description="Helical" evidence="1">
    <location>
        <begin position="21"/>
        <end position="39"/>
    </location>
</feature>
<dbReference type="EMBL" id="MGER01000007">
    <property type="protein sequence ID" value="OGL88875.1"/>
    <property type="molecule type" value="Genomic_DNA"/>
</dbReference>
<keyword evidence="1" id="KW-0472">Membrane</keyword>
<name>A0A1F7VEI9_9BACT</name>
<dbReference type="PANTHER" id="PTHR32305">
    <property type="match status" value="1"/>
</dbReference>
<evidence type="ECO:0000256" key="1">
    <source>
        <dbReference type="SAM" id="Phobius"/>
    </source>
</evidence>
<keyword evidence="1" id="KW-1133">Transmembrane helix</keyword>
<dbReference type="InterPro" id="IPR022385">
    <property type="entry name" value="Rhs_assc_core"/>
</dbReference>
<keyword evidence="1" id="KW-0812">Transmembrane</keyword>
<proteinExistence type="predicted"/>
<dbReference type="Gene3D" id="2.180.10.10">
    <property type="entry name" value="RHS repeat-associated core"/>
    <property type="match status" value="1"/>
</dbReference>
<dbReference type="PANTHER" id="PTHR32305:SF15">
    <property type="entry name" value="PROTEIN RHSA-RELATED"/>
    <property type="match status" value="1"/>
</dbReference>
<protein>
    <submittedName>
        <fullName evidence="2">Uncharacterized protein</fullName>
    </submittedName>
</protein>
<evidence type="ECO:0000313" key="2">
    <source>
        <dbReference type="EMBL" id="OGL88875.1"/>
    </source>
</evidence>
<comment type="caution">
    <text evidence="2">The sequence shown here is derived from an EMBL/GenBank/DDBJ whole genome shotgun (WGS) entry which is preliminary data.</text>
</comment>